<accession>D0UZF8</accession>
<reference evidence="1" key="1">
    <citation type="journal article" date="2010" name="J. Bacteriol.">
        <title>Characterization of the replication, transfer, and plasmid/lytic phage cycle of the Streptomyces plasmid-phage pZL12.</title>
        <authorList>
            <person name="Zhong L."/>
            <person name="Cheng Q."/>
            <person name="Tian X."/>
            <person name="Zhao L."/>
            <person name="Qin Z."/>
        </authorList>
    </citation>
    <scope>NUCLEOTIDE SEQUENCE</scope>
    <source>
        <strain evidence="1">W9</strain>
        <plasmid evidence="1">pCQ3</plasmid>
    </source>
</reference>
<organism evidence="1">
    <name type="scientific">Streptomyces sp. W9</name>
    <dbReference type="NCBI Taxonomy" id="682410"/>
    <lineage>
        <taxon>Bacteria</taxon>
        <taxon>Bacillati</taxon>
        <taxon>Actinomycetota</taxon>
        <taxon>Actinomycetes</taxon>
        <taxon>Kitasatosporales</taxon>
        <taxon>Streptomycetaceae</taxon>
        <taxon>Streptomyces</taxon>
    </lineage>
</organism>
<gene>
    <name evidence="1" type="ORF">pCQ3.109</name>
</gene>
<dbReference type="EMBL" id="GQ983381">
    <property type="protein sequence ID" value="ACX85610.1"/>
    <property type="molecule type" value="Genomic_DNA"/>
</dbReference>
<evidence type="ECO:0000313" key="1">
    <source>
        <dbReference type="EMBL" id="ACX85610.1"/>
    </source>
</evidence>
<dbReference type="Gene3D" id="1.10.10.60">
    <property type="entry name" value="Homeodomain-like"/>
    <property type="match status" value="1"/>
</dbReference>
<sequence>MNEERITTLTNQAATLSAQRNTVTTSLKDIAADMWHEGLHNVRDLGRRTGLSRATLYTALRERGIEPTNREK</sequence>
<keyword evidence="1" id="KW-0614">Plasmid</keyword>
<name>D0UZF8_9ACTN</name>
<dbReference type="RefSeq" id="WP_012840495.1">
    <property type="nucleotide sequence ID" value="NC_013449.1"/>
</dbReference>
<protein>
    <submittedName>
        <fullName evidence="1">PCQ3_109</fullName>
    </submittedName>
</protein>
<geneLocation type="plasmid" evidence="1">
    <name>pCQ3</name>
</geneLocation>
<dbReference type="AlphaFoldDB" id="D0UZF8"/>
<proteinExistence type="predicted"/>